<dbReference type="AlphaFoldDB" id="A0AAN9X5G0"/>
<reference evidence="2 3" key="1">
    <citation type="submission" date="2024-01" db="EMBL/GenBank/DDBJ databases">
        <title>The genomes of 5 underutilized Papilionoideae crops provide insights into root nodulation and disease resistanc.</title>
        <authorList>
            <person name="Jiang F."/>
        </authorList>
    </citation>
    <scope>NUCLEOTIDE SEQUENCE [LARGE SCALE GENOMIC DNA]</scope>
    <source>
        <strain evidence="2">DUOXIRENSHENG_FW03</strain>
        <tissue evidence="2">Leaves</tissue>
    </source>
</reference>
<evidence type="ECO:0000313" key="3">
    <source>
        <dbReference type="Proteomes" id="UP001386955"/>
    </source>
</evidence>
<dbReference type="EMBL" id="JAYMYS010000008">
    <property type="protein sequence ID" value="KAK7384852.1"/>
    <property type="molecule type" value="Genomic_DNA"/>
</dbReference>
<accession>A0AAN9X5G0</accession>
<evidence type="ECO:0000313" key="2">
    <source>
        <dbReference type="EMBL" id="KAK7384852.1"/>
    </source>
</evidence>
<comment type="caution">
    <text evidence="2">The sequence shown here is derived from an EMBL/GenBank/DDBJ whole genome shotgun (WGS) entry which is preliminary data.</text>
</comment>
<evidence type="ECO:0000256" key="1">
    <source>
        <dbReference type="SAM" id="MobiDB-lite"/>
    </source>
</evidence>
<protein>
    <submittedName>
        <fullName evidence="2">Uncharacterized protein</fullName>
    </submittedName>
</protein>
<keyword evidence="3" id="KW-1185">Reference proteome</keyword>
<organism evidence="2 3">
    <name type="scientific">Psophocarpus tetragonolobus</name>
    <name type="common">Winged bean</name>
    <name type="synonym">Dolichos tetragonolobus</name>
    <dbReference type="NCBI Taxonomy" id="3891"/>
    <lineage>
        <taxon>Eukaryota</taxon>
        <taxon>Viridiplantae</taxon>
        <taxon>Streptophyta</taxon>
        <taxon>Embryophyta</taxon>
        <taxon>Tracheophyta</taxon>
        <taxon>Spermatophyta</taxon>
        <taxon>Magnoliopsida</taxon>
        <taxon>eudicotyledons</taxon>
        <taxon>Gunneridae</taxon>
        <taxon>Pentapetalae</taxon>
        <taxon>rosids</taxon>
        <taxon>fabids</taxon>
        <taxon>Fabales</taxon>
        <taxon>Fabaceae</taxon>
        <taxon>Papilionoideae</taxon>
        <taxon>50 kb inversion clade</taxon>
        <taxon>NPAAA clade</taxon>
        <taxon>indigoferoid/millettioid clade</taxon>
        <taxon>Phaseoleae</taxon>
        <taxon>Psophocarpus</taxon>
    </lineage>
</organism>
<dbReference type="Proteomes" id="UP001386955">
    <property type="component" value="Unassembled WGS sequence"/>
</dbReference>
<proteinExistence type="predicted"/>
<feature type="region of interest" description="Disordered" evidence="1">
    <location>
        <begin position="101"/>
        <end position="130"/>
    </location>
</feature>
<name>A0AAN9X5G0_PSOTE</name>
<sequence>MLISLLDSAILKVKIGGFSGVGFRGSPLLGSDLVDGGLHEDEGRGRKGGGSLNLESDLAARGRVDGGHAKLVALRDGGGGEVATASGAGGAEMEGEGVKDGLALRGSGRGNGWGDRSVVGYPEKGQVGSD</sequence>
<gene>
    <name evidence="2" type="ORF">VNO78_30555</name>
</gene>